<dbReference type="RefSeq" id="WP_024911660.1">
    <property type="nucleotide sequence ID" value="NZ_CP007044.2"/>
</dbReference>
<accession>W0LLN6</accession>
<proteinExistence type="predicted"/>
<sequence>MFLRTGDNTLSGQLNYGVYVDTTRPQAGTYNLNFYLGKYQGSFTPVSHALNVRLTACTVTTPSQIRFGTVDAGSVAPVISPDSGIDLACNGRAPTVNVSYSAQAVSPTQTSSQLVMSNGQNQAQGTVRGFIGNGADADVGCNDAATSIHFGSPAKSLLANAASNQSHTIPLKWVLCPNATPVLGEGRASATLDIIWQ</sequence>
<protein>
    <recommendedName>
        <fullName evidence="3">Fimbrial-type adhesion domain-containing protein</fullName>
    </recommendedName>
</protein>
<dbReference type="HOGENOM" id="CLU_1383343_0_0_6"/>
<reference evidence="1 2" key="1">
    <citation type="submission" date="2014-01" db="EMBL/GenBank/DDBJ databases">
        <title>Isolation of Serratia multitudinisentens RB-25 from Ex-Landfill site.</title>
        <authorList>
            <person name="Robson E.H.J."/>
        </authorList>
    </citation>
    <scope>NUCLEOTIDE SEQUENCE [LARGE SCALE GENOMIC DNA]</scope>
    <source>
        <strain evidence="1 2">RB-25</strain>
    </source>
</reference>
<evidence type="ECO:0000313" key="1">
    <source>
        <dbReference type="EMBL" id="AHG22940.1"/>
    </source>
</evidence>
<dbReference type="KEGG" id="sfo:Z042_20530"/>
<dbReference type="EMBL" id="CP007044">
    <property type="protein sequence ID" value="AHG22940.1"/>
    <property type="molecule type" value="Genomic_DNA"/>
</dbReference>
<evidence type="ECO:0000313" key="2">
    <source>
        <dbReference type="Proteomes" id="UP000019030"/>
    </source>
</evidence>
<reference evidence="1 2" key="2">
    <citation type="submission" date="2015-03" db="EMBL/GenBank/DDBJ databases">
        <authorList>
            <person name="Chan K.-G."/>
        </authorList>
    </citation>
    <scope>NUCLEOTIDE SEQUENCE [LARGE SCALE GENOMIC DNA]</scope>
    <source>
        <strain evidence="1 2">RB-25</strain>
    </source>
</reference>
<organism evidence="1 2">
    <name type="scientific">Chania multitudinisentens RB-25</name>
    <dbReference type="NCBI Taxonomy" id="1441930"/>
    <lineage>
        <taxon>Bacteria</taxon>
        <taxon>Pseudomonadati</taxon>
        <taxon>Pseudomonadota</taxon>
        <taxon>Gammaproteobacteria</taxon>
        <taxon>Enterobacterales</taxon>
        <taxon>Yersiniaceae</taxon>
        <taxon>Chania</taxon>
    </lineage>
</organism>
<dbReference type="Proteomes" id="UP000019030">
    <property type="component" value="Chromosome"/>
</dbReference>
<dbReference type="PATRIC" id="fig|1441930.4.peg.4052"/>
<name>W0LLN6_9GAMM</name>
<evidence type="ECO:0008006" key="3">
    <source>
        <dbReference type="Google" id="ProtNLM"/>
    </source>
</evidence>
<dbReference type="AlphaFoldDB" id="W0LLN6"/>
<gene>
    <name evidence="1" type="ORF">Z042_20530</name>
</gene>
<keyword evidence="2" id="KW-1185">Reference proteome</keyword>